<reference evidence="2" key="1">
    <citation type="journal article" date="2019" name="Int. J. Syst. Evol. Microbiol.">
        <title>The Global Catalogue of Microorganisms (GCM) 10K type strain sequencing project: providing services to taxonomists for standard genome sequencing and annotation.</title>
        <authorList>
            <consortium name="The Broad Institute Genomics Platform"/>
            <consortium name="The Broad Institute Genome Sequencing Center for Infectious Disease"/>
            <person name="Wu L."/>
            <person name="Ma J."/>
        </authorList>
    </citation>
    <scope>NUCLEOTIDE SEQUENCE [LARGE SCALE GENOMIC DNA]</scope>
    <source>
        <strain evidence="2">KCTC 33676</strain>
    </source>
</reference>
<evidence type="ECO:0000313" key="1">
    <source>
        <dbReference type="EMBL" id="MFD2672284.1"/>
    </source>
</evidence>
<name>A0ABW5RD05_9BACL</name>
<organism evidence="1 2">
    <name type="scientific">Marinicrinis sediminis</name>
    <dbReference type="NCBI Taxonomy" id="1652465"/>
    <lineage>
        <taxon>Bacteria</taxon>
        <taxon>Bacillati</taxon>
        <taxon>Bacillota</taxon>
        <taxon>Bacilli</taxon>
        <taxon>Bacillales</taxon>
        <taxon>Paenibacillaceae</taxon>
    </lineage>
</organism>
<protein>
    <submittedName>
        <fullName evidence="1">Uncharacterized protein</fullName>
    </submittedName>
</protein>
<dbReference type="Proteomes" id="UP001597497">
    <property type="component" value="Unassembled WGS sequence"/>
</dbReference>
<dbReference type="RefSeq" id="WP_379929833.1">
    <property type="nucleotide sequence ID" value="NZ_JBHUMM010000037.1"/>
</dbReference>
<accession>A0ABW5RD05</accession>
<gene>
    <name evidence="1" type="ORF">ACFSUC_11985</name>
</gene>
<keyword evidence="2" id="KW-1185">Reference proteome</keyword>
<dbReference type="EMBL" id="JBHUMM010000037">
    <property type="protein sequence ID" value="MFD2672284.1"/>
    <property type="molecule type" value="Genomic_DNA"/>
</dbReference>
<comment type="caution">
    <text evidence="1">The sequence shown here is derived from an EMBL/GenBank/DDBJ whole genome shotgun (WGS) entry which is preliminary data.</text>
</comment>
<proteinExistence type="predicted"/>
<sequence length="41" mass="4710">MLASSDSRVMHDAERLLEKRTIRFTELRLNVDHLASLTGLN</sequence>
<evidence type="ECO:0000313" key="2">
    <source>
        <dbReference type="Proteomes" id="UP001597497"/>
    </source>
</evidence>